<organism evidence="2 3">
    <name type="scientific">Periplaneta americana</name>
    <name type="common">American cockroach</name>
    <name type="synonym">Blatta americana</name>
    <dbReference type="NCBI Taxonomy" id="6978"/>
    <lineage>
        <taxon>Eukaryota</taxon>
        <taxon>Metazoa</taxon>
        <taxon>Ecdysozoa</taxon>
        <taxon>Arthropoda</taxon>
        <taxon>Hexapoda</taxon>
        <taxon>Insecta</taxon>
        <taxon>Pterygota</taxon>
        <taxon>Neoptera</taxon>
        <taxon>Polyneoptera</taxon>
        <taxon>Dictyoptera</taxon>
        <taxon>Blattodea</taxon>
        <taxon>Blattoidea</taxon>
        <taxon>Blattidae</taxon>
        <taxon>Blattinae</taxon>
        <taxon>Periplaneta</taxon>
    </lineage>
</organism>
<reference evidence="2 3" key="1">
    <citation type="journal article" date="2022" name="Allergy">
        <title>Genome assembly and annotation of Periplaneta americana reveal a comprehensive cockroach allergen profile.</title>
        <authorList>
            <person name="Wang L."/>
            <person name="Xiong Q."/>
            <person name="Saelim N."/>
            <person name="Wang L."/>
            <person name="Nong W."/>
            <person name="Wan A.T."/>
            <person name="Shi M."/>
            <person name="Liu X."/>
            <person name="Cao Q."/>
            <person name="Hui J.H.L."/>
            <person name="Sookrung N."/>
            <person name="Leung T.F."/>
            <person name="Tungtrongchitr A."/>
            <person name="Tsui S.K.W."/>
        </authorList>
    </citation>
    <scope>NUCLEOTIDE SEQUENCE [LARGE SCALE GENOMIC DNA]</scope>
    <source>
        <strain evidence="2">PWHHKU_190912</strain>
    </source>
</reference>
<accession>A0ABQ8TYZ8</accession>
<evidence type="ECO:0000256" key="1">
    <source>
        <dbReference type="SAM" id="MobiDB-lite"/>
    </source>
</evidence>
<protein>
    <submittedName>
        <fullName evidence="2">Uncharacterized protein</fullName>
    </submittedName>
</protein>
<comment type="caution">
    <text evidence="2">The sequence shown here is derived from an EMBL/GenBank/DDBJ whole genome shotgun (WGS) entry which is preliminary data.</text>
</comment>
<dbReference type="Proteomes" id="UP001148838">
    <property type="component" value="Unassembled WGS sequence"/>
</dbReference>
<gene>
    <name evidence="2" type="ORF">ANN_02503</name>
</gene>
<feature type="region of interest" description="Disordered" evidence="1">
    <location>
        <begin position="1"/>
        <end position="50"/>
    </location>
</feature>
<feature type="compositionally biased region" description="Polar residues" evidence="1">
    <location>
        <begin position="19"/>
        <end position="28"/>
    </location>
</feature>
<proteinExistence type="predicted"/>
<dbReference type="EMBL" id="JAJSOF020000001">
    <property type="protein sequence ID" value="KAJ4451066.1"/>
    <property type="molecule type" value="Genomic_DNA"/>
</dbReference>
<evidence type="ECO:0000313" key="2">
    <source>
        <dbReference type="EMBL" id="KAJ4451066.1"/>
    </source>
</evidence>
<keyword evidence="3" id="KW-1185">Reference proteome</keyword>
<sequence>MPSTWPGIEPATLGIEGQRYTNSPIRSTVESERNEGDNAGEMSPGSSTDSYPAVACIGLKENRGKNLNQVLIFFHRYQESIENPISTPIIVSIANKMF</sequence>
<evidence type="ECO:0000313" key="3">
    <source>
        <dbReference type="Proteomes" id="UP001148838"/>
    </source>
</evidence>
<name>A0ABQ8TYZ8_PERAM</name>